<reference evidence="2" key="1">
    <citation type="submission" date="2021-06" db="EMBL/GenBank/DDBJ databases">
        <title>Parelaphostrongylus tenuis whole genome reference sequence.</title>
        <authorList>
            <person name="Garwood T.J."/>
            <person name="Larsen P.A."/>
            <person name="Fountain-Jones N.M."/>
            <person name="Garbe J.R."/>
            <person name="Macchietto M.G."/>
            <person name="Kania S.A."/>
            <person name="Gerhold R.W."/>
            <person name="Richards J.E."/>
            <person name="Wolf T.M."/>
        </authorList>
    </citation>
    <scope>NUCLEOTIDE SEQUENCE</scope>
    <source>
        <strain evidence="2">MNPRO001-30</strain>
        <tissue evidence="2">Meninges</tissue>
    </source>
</reference>
<dbReference type="Proteomes" id="UP001196413">
    <property type="component" value="Unassembled WGS sequence"/>
</dbReference>
<sequence length="194" mass="21463">MSDEDFKKNGLGSGRRDSLSHDSDSTPSHRSHHDDDDLSREVPSEKGSERSDSESSPVTTTRANKSLLDDSLEDKREANGVGKNLPTNADYLFGINLSSSDSDDERGDAIRKNRAGYEPVGGKSCRSNDSVHGIRMYLEEEKAPEKELPPAVMEVSIWRVTSLLYEGKVPKFQLGALVRRVSEDLLNFEHSIGL</sequence>
<gene>
    <name evidence="2" type="ORF">KIN20_036596</name>
</gene>
<organism evidence="2 3">
    <name type="scientific">Parelaphostrongylus tenuis</name>
    <name type="common">Meningeal worm</name>
    <dbReference type="NCBI Taxonomy" id="148309"/>
    <lineage>
        <taxon>Eukaryota</taxon>
        <taxon>Metazoa</taxon>
        <taxon>Ecdysozoa</taxon>
        <taxon>Nematoda</taxon>
        <taxon>Chromadorea</taxon>
        <taxon>Rhabditida</taxon>
        <taxon>Rhabditina</taxon>
        <taxon>Rhabditomorpha</taxon>
        <taxon>Strongyloidea</taxon>
        <taxon>Metastrongylidae</taxon>
        <taxon>Parelaphostrongylus</taxon>
    </lineage>
</organism>
<evidence type="ECO:0000313" key="2">
    <source>
        <dbReference type="EMBL" id="KAJ1374011.1"/>
    </source>
</evidence>
<evidence type="ECO:0000256" key="1">
    <source>
        <dbReference type="SAM" id="MobiDB-lite"/>
    </source>
</evidence>
<evidence type="ECO:0000313" key="3">
    <source>
        <dbReference type="Proteomes" id="UP001196413"/>
    </source>
</evidence>
<comment type="caution">
    <text evidence="2">The sequence shown here is derived from an EMBL/GenBank/DDBJ whole genome shotgun (WGS) entry which is preliminary data.</text>
</comment>
<keyword evidence="3" id="KW-1185">Reference proteome</keyword>
<dbReference type="EMBL" id="JAHQIW010007377">
    <property type="protein sequence ID" value="KAJ1374011.1"/>
    <property type="molecule type" value="Genomic_DNA"/>
</dbReference>
<name>A0AAD5RDD2_PARTN</name>
<feature type="compositionally biased region" description="Basic and acidic residues" evidence="1">
    <location>
        <begin position="1"/>
        <end position="24"/>
    </location>
</feature>
<protein>
    <submittedName>
        <fullName evidence="2">Uncharacterized protein</fullName>
    </submittedName>
</protein>
<feature type="compositionally biased region" description="Basic and acidic residues" evidence="1">
    <location>
        <begin position="32"/>
        <end position="53"/>
    </location>
</feature>
<dbReference type="AlphaFoldDB" id="A0AAD5RDD2"/>
<feature type="compositionally biased region" description="Polar residues" evidence="1">
    <location>
        <begin position="54"/>
        <end position="64"/>
    </location>
</feature>
<accession>A0AAD5RDD2</accession>
<proteinExistence type="predicted"/>
<feature type="region of interest" description="Disordered" evidence="1">
    <location>
        <begin position="1"/>
        <end position="115"/>
    </location>
</feature>